<dbReference type="AlphaFoldDB" id="A0A8H5YAH1"/>
<evidence type="ECO:0000313" key="2">
    <source>
        <dbReference type="Proteomes" id="UP000544331"/>
    </source>
</evidence>
<protein>
    <submittedName>
        <fullName evidence="1">Lysr family regulatory</fullName>
    </submittedName>
</protein>
<dbReference type="Gene3D" id="3.30.559.10">
    <property type="entry name" value="Chloramphenicol acetyltransferase-like domain"/>
    <property type="match status" value="1"/>
</dbReference>
<proteinExistence type="predicted"/>
<evidence type="ECO:0000313" key="1">
    <source>
        <dbReference type="EMBL" id="KAF5707732.1"/>
    </source>
</evidence>
<name>A0A8H5YAH1_9HYPO</name>
<accession>A0A8H5YAH1</accession>
<reference evidence="1 2" key="1">
    <citation type="submission" date="2020-05" db="EMBL/GenBank/DDBJ databases">
        <title>Identification and distribution of gene clusters putatively required for synthesis of sphingolipid metabolism inhibitors in phylogenetically diverse species of the filamentous fungus Fusarium.</title>
        <authorList>
            <person name="Kim H.-S."/>
            <person name="Busman M."/>
            <person name="Brown D.W."/>
            <person name="Divon H."/>
            <person name="Uhlig S."/>
            <person name="Proctor R.H."/>
        </authorList>
    </citation>
    <scope>NUCLEOTIDE SEQUENCE [LARGE SCALE GENOMIC DNA]</scope>
    <source>
        <strain evidence="1 2">NRRL 66235</strain>
    </source>
</reference>
<dbReference type="OrthoDB" id="21502at2759"/>
<dbReference type="InterPro" id="IPR023213">
    <property type="entry name" value="CAT-like_dom_sf"/>
</dbReference>
<keyword evidence="2" id="KW-1185">Reference proteome</keyword>
<dbReference type="EMBL" id="JAAOAN010000410">
    <property type="protein sequence ID" value="KAF5707732.1"/>
    <property type="molecule type" value="Genomic_DNA"/>
</dbReference>
<organism evidence="1 2">
    <name type="scientific">Fusarium mundagurra</name>
    <dbReference type="NCBI Taxonomy" id="1567541"/>
    <lineage>
        <taxon>Eukaryota</taxon>
        <taxon>Fungi</taxon>
        <taxon>Dikarya</taxon>
        <taxon>Ascomycota</taxon>
        <taxon>Pezizomycotina</taxon>
        <taxon>Sordariomycetes</taxon>
        <taxon>Hypocreomycetidae</taxon>
        <taxon>Hypocreales</taxon>
        <taxon>Nectriaceae</taxon>
        <taxon>Fusarium</taxon>
        <taxon>Fusarium fujikuroi species complex</taxon>
    </lineage>
</organism>
<sequence>MILLRKNLPRARGKPELFPGITSQFNLLNLGPEWALDFTEHIRRQEPIIGVHMALFNDATLISIRWAHVNIGSVPPKEPCYLADTQLSPQAFKKTFETYLEHVTLSCRGSIWTSSAAIVWINLKPFQKEPSSTEHLFSDADILAAWAARLCCGIHPSVDRPVHVMSMYEARHCLPETFPHRKDNPDSSPVFIANATFSTSTNITLRALRQQPLARTALLVRESVAMLTKASQVHAQLHLLQEAYAKDKENPPVFAAQDAFILVVSNFSTMGFFGSIDFSPAVITPAANGHGKSWGKIAWH</sequence>
<dbReference type="Proteomes" id="UP000544331">
    <property type="component" value="Unassembled WGS sequence"/>
</dbReference>
<gene>
    <name evidence="1" type="ORF">FMUND_10950</name>
</gene>
<comment type="caution">
    <text evidence="1">The sequence shown here is derived from an EMBL/GenBank/DDBJ whole genome shotgun (WGS) entry which is preliminary data.</text>
</comment>